<gene>
    <name evidence="3" type="primary">Mcph1</name>
</gene>
<sequence>MSCQITYSRQVLQRVSDRKKRKLAIDDSDKISNRNLDLFVDSQLKVIEDSQTSLKEHRDLFGELIPQDELASNAETKNKSTKKTPVSKKKKQPGEKITIDSPVIRPKRVFIPTPKFMKLMEEAQTELYSLMGINKSSSDVSVVTTDSLDVSGIQDLQDSPIKSIRNESKTNLKNNDNDKESRQILKGVVAFVDYKIDKDRSDSSITQCLIDLGAKVEKTFNQKVTHVMFCDGLRSTYNKAIKRNIPLVSARWMEYSKLANKMLDPLDYPPVDMEKYTKTPTTNINIPVSKTYKKFLRPSNIERDQIFKSNCDNLMERFNNFNMNLNNENKENSPIIETEENGPIIETEKNSLIIETEENGPIIETPKKSTVNKLVDPYKTNDVVNILSDQLCKVLNKIDSPVPDDQIEDLYIPMSIKVLRKYLTPNGKENTTYTELDSELAKIEERLNLNFQARQRFRKLLFPSDKNLYNTSTVSDFPSPSPEKLRISAPSRLISTRKRKTMLGDKSLSNTKNINSNKKTPTQNNVKMNSLKWQIPSDLRPKKTKKICVQKGKSIKTTQTKDTVSSMMSRNSSTIFQTPKTSLASPVISQSIACSGMTKRETNILKSSIQDLGTFIFHNKVEPSTNFLITKPRPNRTLNIVFAMAYGCFIVSENWVHESHKIGRWLSHEQYLISDLSERVKEFQIRRHTFGSLLTFHIFDNAGRIYISDTCDPPSKVLRRLVRACGGHCTSTVTKADVVVGFTPQINNNIHEKWILDCITQGILLNKNQYTMIVNTSDIMI</sequence>
<dbReference type="Gene3D" id="3.40.50.10190">
    <property type="entry name" value="BRCT domain"/>
    <property type="match status" value="3"/>
</dbReference>
<dbReference type="Pfam" id="PF12738">
    <property type="entry name" value="PTCB-BRCT"/>
    <property type="match status" value="1"/>
</dbReference>
<dbReference type="EMBL" id="GFXV01003568">
    <property type="protein sequence ID" value="MBW15373.1"/>
    <property type="molecule type" value="Transcribed_RNA"/>
</dbReference>
<feature type="compositionally biased region" description="Basic residues" evidence="1">
    <location>
        <begin position="79"/>
        <end position="91"/>
    </location>
</feature>
<dbReference type="InterPro" id="IPR022047">
    <property type="entry name" value="Microcephalin-like"/>
</dbReference>
<dbReference type="PROSITE" id="PS50172">
    <property type="entry name" value="BRCT"/>
    <property type="match status" value="3"/>
</dbReference>
<reference evidence="3" key="1">
    <citation type="submission" date="2017-10" db="EMBL/GenBank/DDBJ databases">
        <title>Transcriptome Assembly of Sugarcane Aphid Adults.</title>
        <authorList>
            <person name="Scully E.D."/>
            <person name="Palmer N.A."/>
            <person name="Geib S.M."/>
            <person name="Sarath G."/>
            <person name="Sattler S.E."/>
        </authorList>
    </citation>
    <scope>NUCLEOTIDE SEQUENCE</scope>
    <source>
        <tissue evidence="3">Whole body</tissue>
    </source>
</reference>
<feature type="region of interest" description="Disordered" evidence="1">
    <location>
        <begin position="71"/>
        <end position="98"/>
    </location>
</feature>
<dbReference type="InterPro" id="IPR036420">
    <property type="entry name" value="BRCT_dom_sf"/>
</dbReference>
<dbReference type="AlphaFoldDB" id="A0A2H8TMI7"/>
<protein>
    <submittedName>
        <fullName evidence="3">Microcephalin</fullName>
    </submittedName>
</protein>
<feature type="domain" description="BRCT" evidence="2">
    <location>
        <begin position="571"/>
        <end position="673"/>
    </location>
</feature>
<evidence type="ECO:0000256" key="1">
    <source>
        <dbReference type="SAM" id="MobiDB-lite"/>
    </source>
</evidence>
<dbReference type="SMART" id="SM00292">
    <property type="entry name" value="BRCT"/>
    <property type="match status" value="3"/>
</dbReference>
<feature type="domain" description="BRCT" evidence="2">
    <location>
        <begin position="180"/>
        <end position="270"/>
    </location>
</feature>
<proteinExistence type="predicted"/>
<dbReference type="PANTHER" id="PTHR14625:SF3">
    <property type="entry name" value="MICROCEPHALIN"/>
    <property type="match status" value="1"/>
</dbReference>
<feature type="domain" description="BRCT" evidence="2">
    <location>
        <begin position="750"/>
        <end position="772"/>
    </location>
</feature>
<dbReference type="GO" id="GO:0000278">
    <property type="term" value="P:mitotic cell cycle"/>
    <property type="evidence" value="ECO:0007669"/>
    <property type="project" value="TreeGrafter"/>
</dbReference>
<dbReference type="OrthoDB" id="2384350at2759"/>
<organism evidence="3">
    <name type="scientific">Melanaphis sacchari</name>
    <dbReference type="NCBI Taxonomy" id="742174"/>
    <lineage>
        <taxon>Eukaryota</taxon>
        <taxon>Metazoa</taxon>
        <taxon>Ecdysozoa</taxon>
        <taxon>Arthropoda</taxon>
        <taxon>Hexapoda</taxon>
        <taxon>Insecta</taxon>
        <taxon>Pterygota</taxon>
        <taxon>Neoptera</taxon>
        <taxon>Paraneoptera</taxon>
        <taxon>Hemiptera</taxon>
        <taxon>Sternorrhyncha</taxon>
        <taxon>Aphidomorpha</taxon>
        <taxon>Aphidoidea</taxon>
        <taxon>Aphididae</taxon>
        <taxon>Aphidini</taxon>
        <taxon>Melanaphis</taxon>
    </lineage>
</organism>
<dbReference type="PANTHER" id="PTHR14625">
    <property type="entry name" value="MICROCEPHALIN"/>
    <property type="match status" value="1"/>
</dbReference>
<dbReference type="CDD" id="cd17716">
    <property type="entry name" value="BRCT_microcephalin_rpt1"/>
    <property type="match status" value="1"/>
</dbReference>
<dbReference type="InterPro" id="IPR001357">
    <property type="entry name" value="BRCT_dom"/>
</dbReference>
<dbReference type="SUPFAM" id="SSF52113">
    <property type="entry name" value="BRCT domain"/>
    <property type="match status" value="3"/>
</dbReference>
<accession>A0A2H8TMI7</accession>
<evidence type="ECO:0000313" key="3">
    <source>
        <dbReference type="EMBL" id="MBW15373.1"/>
    </source>
</evidence>
<evidence type="ECO:0000259" key="2">
    <source>
        <dbReference type="PROSITE" id="PS50172"/>
    </source>
</evidence>
<dbReference type="CDD" id="cd17751">
    <property type="entry name" value="BRCT_microcephalin_rpt3"/>
    <property type="match status" value="1"/>
</dbReference>
<name>A0A2H8TMI7_9HEMI</name>